<dbReference type="AlphaFoldDB" id="A0A545UZF9"/>
<dbReference type="Gene3D" id="3.50.50.60">
    <property type="entry name" value="FAD/NAD(P)-binding domain"/>
    <property type="match status" value="1"/>
</dbReference>
<feature type="domain" description="Cytochrome b5 heme-binding" evidence="6">
    <location>
        <begin position="2"/>
        <end position="79"/>
    </location>
</feature>
<dbReference type="InterPro" id="IPR001199">
    <property type="entry name" value="Cyt_B5-like_heme/steroid-bd"/>
</dbReference>
<evidence type="ECO:0000256" key="3">
    <source>
        <dbReference type="ARBA" id="ARBA00022827"/>
    </source>
</evidence>
<dbReference type="PROSITE" id="PS51349">
    <property type="entry name" value="FMN_HYDROXY_ACID_DH_2"/>
    <property type="match status" value="1"/>
</dbReference>
<evidence type="ECO:0000256" key="4">
    <source>
        <dbReference type="ARBA" id="ARBA00023002"/>
    </source>
</evidence>
<dbReference type="Proteomes" id="UP000315783">
    <property type="component" value="Unassembled WGS sequence"/>
</dbReference>
<keyword evidence="2" id="KW-0285">Flavoprotein</keyword>
<dbReference type="EMBL" id="SPUK01000009">
    <property type="protein sequence ID" value="TQV94838.1"/>
    <property type="molecule type" value="Genomic_DNA"/>
</dbReference>
<dbReference type="InterPro" id="IPR036188">
    <property type="entry name" value="FAD/NAD-bd_sf"/>
</dbReference>
<keyword evidence="9" id="KW-1185">Reference proteome</keyword>
<comment type="cofactor">
    <cofactor evidence="1">
        <name>FMN</name>
        <dbReference type="ChEBI" id="CHEBI:58210"/>
    </cofactor>
</comment>
<name>A0A545UZF9_9HYPO</name>
<proteinExistence type="predicted"/>
<evidence type="ECO:0000313" key="9">
    <source>
        <dbReference type="Proteomes" id="UP000315783"/>
    </source>
</evidence>
<dbReference type="Gene3D" id="3.20.20.70">
    <property type="entry name" value="Aldolase class I"/>
    <property type="match status" value="1"/>
</dbReference>
<feature type="domain" description="FMN hydroxy acid dehydrogenase" evidence="7">
    <location>
        <begin position="104"/>
        <end position="455"/>
    </location>
</feature>
<dbReference type="InterPro" id="IPR002938">
    <property type="entry name" value="FAD-bd"/>
</dbReference>
<keyword evidence="3" id="KW-0274">FAD</keyword>
<dbReference type="FunFam" id="3.10.120.10:FF:000009">
    <property type="entry name" value="Cytochrome b2, mitochondrial, putative"/>
    <property type="match status" value="1"/>
</dbReference>
<dbReference type="PANTHER" id="PTHR10578:SF104">
    <property type="entry name" value="CYTOCHROME B2, MITOCHONDRIAL-RELATED"/>
    <property type="match status" value="1"/>
</dbReference>
<keyword evidence="4" id="KW-0560">Oxidoreductase</keyword>
<dbReference type="PROSITE" id="PS50255">
    <property type="entry name" value="CYTOCHROME_B5_2"/>
    <property type="match status" value="1"/>
</dbReference>
<sequence>MSKKISVSEVRKHNNSDSCWIVVDEQVYDMTSFAPTHPGGAQIIYRYAGKDASDQYNAVHAPSLISKTLGSEQQVGKLDMVSAPADWNPDTPKGASSGSDKGKLPLSRVINLYDFETSARNSFSQQSWAYVNSASNDNITRDANIEMLKRIWFRPFVLRNVGHVNTSTSLFGCQLDMPVYISAVGTGRAAGPEGELAFARGAASSGIVHCISTPASYPHEEILEATPERAWFQLYVNKDRQKTEQLLQLIQKSGKVKALFVTVDLPIISKREDDERAGQGPVNGPGNKSGAGLARQTATFIDPELIWQDIPWIRKFTNLPIIIKGIQRWEDAQMAIRHGCDGIAVSNHGGRAADTSQPAIITLLELHKNLPEAFDKLVVLVDGGFRRGSDVVKAICLGASAVGFGRPFMYSVNYGAEGVAHAASLLREEIEIAMRLCGMTDLMADASPRYLNTKLVDGVVVVEREDGIDARPREWTMLVHWAMPILKRLVPEVILEDLSEALCNPHLQFSAQVETLPCYNGVTGDLLFSSPTPGARRVSRRRLRALLARGIEIRWSMSLKTITRTEGGVKAEFEDGTTVDADYLLGTDGTSSKVREILLGAGKSKPLGSGFLFATGINQYEDLDKTDAIVSKHPVAALMMGTSSVGGIGVLSAKESFDRSTWTTFWVKIWRGEPVDLRGQEALDYVRTQTAPLRDEFQLAIDWTPDDAYVSVNEMKYWVPIHWDNYDGRVTLAGDAAHPMLIYRGQGFQHSITDVENYVNALLQLHGASGNNASRADIMGAYDDEVVKRGANAVEQSLCEAEKSLDIATVKQMLMATRGHGK</sequence>
<feature type="region of interest" description="Disordered" evidence="5">
    <location>
        <begin position="82"/>
        <end position="102"/>
    </location>
</feature>
<accession>A0A545UZF9</accession>
<dbReference type="InterPro" id="IPR036400">
    <property type="entry name" value="Cyt_B5-like_heme/steroid_sf"/>
</dbReference>
<evidence type="ECO:0000259" key="6">
    <source>
        <dbReference type="PROSITE" id="PS50255"/>
    </source>
</evidence>
<dbReference type="Pfam" id="PF01070">
    <property type="entry name" value="FMN_dh"/>
    <property type="match status" value="1"/>
</dbReference>
<dbReference type="PRINTS" id="PR00420">
    <property type="entry name" value="RNGMNOXGNASE"/>
</dbReference>
<dbReference type="GO" id="GO:0071949">
    <property type="term" value="F:FAD binding"/>
    <property type="evidence" value="ECO:0007669"/>
    <property type="project" value="InterPro"/>
</dbReference>
<evidence type="ECO:0000259" key="7">
    <source>
        <dbReference type="PROSITE" id="PS51349"/>
    </source>
</evidence>
<dbReference type="SUPFAM" id="SSF55856">
    <property type="entry name" value="Cytochrome b5-like heme/steroid binding domain"/>
    <property type="match status" value="1"/>
</dbReference>
<organism evidence="8 9">
    <name type="scientific">Cordyceps javanica</name>
    <dbReference type="NCBI Taxonomy" id="43265"/>
    <lineage>
        <taxon>Eukaryota</taxon>
        <taxon>Fungi</taxon>
        <taxon>Dikarya</taxon>
        <taxon>Ascomycota</taxon>
        <taxon>Pezizomycotina</taxon>
        <taxon>Sordariomycetes</taxon>
        <taxon>Hypocreomycetidae</taxon>
        <taxon>Hypocreales</taxon>
        <taxon>Cordycipitaceae</taxon>
        <taxon>Cordyceps</taxon>
    </lineage>
</organism>
<gene>
    <name evidence="8" type="ORF">IF1G_06849</name>
</gene>
<comment type="caution">
    <text evidence="8">The sequence shown here is derived from an EMBL/GenBank/DDBJ whole genome shotgun (WGS) entry which is preliminary data.</text>
</comment>
<dbReference type="InterPro" id="IPR037396">
    <property type="entry name" value="FMN_HAD"/>
</dbReference>
<evidence type="ECO:0000256" key="5">
    <source>
        <dbReference type="SAM" id="MobiDB-lite"/>
    </source>
</evidence>
<dbReference type="SUPFAM" id="SSF51905">
    <property type="entry name" value="FAD/NAD(P)-binding domain"/>
    <property type="match status" value="1"/>
</dbReference>
<dbReference type="InterPro" id="IPR000262">
    <property type="entry name" value="FMN-dep_DH"/>
</dbReference>
<dbReference type="InterPro" id="IPR013785">
    <property type="entry name" value="Aldolase_TIM"/>
</dbReference>
<dbReference type="Gene3D" id="3.10.120.10">
    <property type="entry name" value="Cytochrome b5-like heme/steroid binding domain"/>
    <property type="match status" value="1"/>
</dbReference>
<dbReference type="SUPFAM" id="SSF51395">
    <property type="entry name" value="FMN-linked oxidoreductases"/>
    <property type="match status" value="1"/>
</dbReference>
<dbReference type="GO" id="GO:0016491">
    <property type="term" value="F:oxidoreductase activity"/>
    <property type="evidence" value="ECO:0007669"/>
    <property type="project" value="UniProtKB-KW"/>
</dbReference>
<reference evidence="8 9" key="1">
    <citation type="journal article" date="2019" name="Appl. Microbiol. Biotechnol.">
        <title>Genome sequence of Isaria javanica and comparative genome analysis insights into family S53 peptidase evolution in fungal entomopathogens.</title>
        <authorList>
            <person name="Lin R."/>
            <person name="Zhang X."/>
            <person name="Xin B."/>
            <person name="Zou M."/>
            <person name="Gao Y."/>
            <person name="Qin F."/>
            <person name="Hu Q."/>
            <person name="Xie B."/>
            <person name="Cheng X."/>
        </authorList>
    </citation>
    <scope>NUCLEOTIDE SEQUENCE [LARGE SCALE GENOMIC DNA]</scope>
    <source>
        <strain evidence="8 9">IJ1G</strain>
    </source>
</reference>
<evidence type="ECO:0000256" key="2">
    <source>
        <dbReference type="ARBA" id="ARBA00022630"/>
    </source>
</evidence>
<evidence type="ECO:0000256" key="1">
    <source>
        <dbReference type="ARBA" id="ARBA00001917"/>
    </source>
</evidence>
<protein>
    <submittedName>
        <fullName evidence="8">Cytochrome b2</fullName>
    </submittedName>
</protein>
<dbReference type="Pfam" id="PF00173">
    <property type="entry name" value="Cyt-b5"/>
    <property type="match status" value="1"/>
</dbReference>
<feature type="region of interest" description="Disordered" evidence="5">
    <location>
        <begin position="272"/>
        <end position="292"/>
    </location>
</feature>
<dbReference type="PANTHER" id="PTHR10578">
    <property type="entry name" value="S -2-HYDROXY-ACID OXIDASE-RELATED"/>
    <property type="match status" value="1"/>
</dbReference>
<dbReference type="SMART" id="SM01117">
    <property type="entry name" value="Cyt-b5"/>
    <property type="match status" value="1"/>
</dbReference>
<dbReference type="Pfam" id="PF01494">
    <property type="entry name" value="FAD_binding_3"/>
    <property type="match status" value="1"/>
</dbReference>
<evidence type="ECO:0000313" key="8">
    <source>
        <dbReference type="EMBL" id="TQV94838.1"/>
    </source>
</evidence>
<dbReference type="STRING" id="43265.A0A545UZF9"/>